<evidence type="ECO:0000313" key="3">
    <source>
        <dbReference type="EMBL" id="AFG36821.1"/>
    </source>
</evidence>
<keyword evidence="1" id="KW-0812">Transmembrane</keyword>
<evidence type="ECO:0000259" key="2">
    <source>
        <dbReference type="Pfam" id="PF09335"/>
    </source>
</evidence>
<dbReference type="PANTHER" id="PTHR42709:SF11">
    <property type="entry name" value="DEDA FAMILY PROTEIN"/>
    <property type="match status" value="1"/>
</dbReference>
<dbReference type="Pfam" id="PF09335">
    <property type="entry name" value="VTT_dom"/>
    <property type="match status" value="1"/>
</dbReference>
<evidence type="ECO:0000256" key="1">
    <source>
        <dbReference type="SAM" id="Phobius"/>
    </source>
</evidence>
<feature type="transmembrane region" description="Helical" evidence="1">
    <location>
        <begin position="133"/>
        <end position="159"/>
    </location>
</feature>
<dbReference type="InterPro" id="IPR051311">
    <property type="entry name" value="DedA_domain"/>
</dbReference>
<dbReference type="eggNOG" id="COG1238">
    <property type="taxonomic scope" value="Bacteria"/>
</dbReference>
<dbReference type="PANTHER" id="PTHR42709">
    <property type="entry name" value="ALKALINE PHOSPHATASE LIKE PROTEIN"/>
    <property type="match status" value="1"/>
</dbReference>
<feature type="transmembrane region" description="Helical" evidence="1">
    <location>
        <begin position="67"/>
        <end position="88"/>
    </location>
</feature>
<proteinExistence type="predicted"/>
<gene>
    <name evidence="3" type="ordered locus">Spiaf_0722</name>
</gene>
<protein>
    <submittedName>
        <fullName evidence="3">Putative membrane protein</fullName>
    </submittedName>
</protein>
<keyword evidence="4" id="KW-1185">Reference proteome</keyword>
<dbReference type="HOGENOM" id="CLU_1155809_0_0_12"/>
<feature type="transmembrane region" description="Helical" evidence="1">
    <location>
        <begin position="184"/>
        <end position="205"/>
    </location>
</feature>
<dbReference type="KEGG" id="sfc:Spiaf_0722"/>
<keyword evidence="1" id="KW-1133">Transmembrane helix</keyword>
<name>H9UH28_SPIAZ</name>
<dbReference type="GO" id="GO:0005886">
    <property type="term" value="C:plasma membrane"/>
    <property type="evidence" value="ECO:0007669"/>
    <property type="project" value="TreeGrafter"/>
</dbReference>
<organism evidence="3 4">
    <name type="scientific">Spirochaeta africana (strain ATCC 700263 / DSM 8902 / Z-7692)</name>
    <dbReference type="NCBI Taxonomy" id="889378"/>
    <lineage>
        <taxon>Bacteria</taxon>
        <taxon>Pseudomonadati</taxon>
        <taxon>Spirochaetota</taxon>
        <taxon>Spirochaetia</taxon>
        <taxon>Spirochaetales</taxon>
        <taxon>Spirochaetaceae</taxon>
        <taxon>Spirochaeta</taxon>
    </lineage>
</organism>
<accession>H9UH28</accession>
<dbReference type="PATRIC" id="fig|889378.3.peg.732"/>
<reference evidence="4" key="1">
    <citation type="journal article" date="2013" name="Stand. Genomic Sci.">
        <title>Complete genome sequence of the halophilic bacterium Spirochaeta africana type strain (Z-7692(T)) from the alkaline Lake Magadi in the East African Rift.</title>
        <authorList>
            <person name="Liolos K."/>
            <person name="Abt B."/>
            <person name="Scheuner C."/>
            <person name="Teshima H."/>
            <person name="Held B."/>
            <person name="Lapidus A."/>
            <person name="Nolan M."/>
            <person name="Lucas S."/>
            <person name="Deshpande S."/>
            <person name="Cheng J.F."/>
            <person name="Tapia R."/>
            <person name="Goodwin L.A."/>
            <person name="Pitluck S."/>
            <person name="Pagani I."/>
            <person name="Ivanova N."/>
            <person name="Mavromatis K."/>
            <person name="Mikhailova N."/>
            <person name="Huntemann M."/>
            <person name="Pati A."/>
            <person name="Chen A."/>
            <person name="Palaniappan K."/>
            <person name="Land M."/>
            <person name="Rohde M."/>
            <person name="Tindall B.J."/>
            <person name="Detter J.C."/>
            <person name="Goker M."/>
            <person name="Bristow J."/>
            <person name="Eisen J.A."/>
            <person name="Markowitz V."/>
            <person name="Hugenholtz P."/>
            <person name="Woyke T."/>
            <person name="Klenk H.P."/>
            <person name="Kyrpides N.C."/>
        </authorList>
    </citation>
    <scope>NUCLEOTIDE SEQUENCE</scope>
    <source>
        <strain evidence="4">ATCC 700263 / DSM 8902 / Z-7692</strain>
    </source>
</reference>
<feature type="domain" description="VTT" evidence="2">
    <location>
        <begin position="123"/>
        <end position="232"/>
    </location>
</feature>
<dbReference type="InterPro" id="IPR032816">
    <property type="entry name" value="VTT_dom"/>
</dbReference>
<dbReference type="RefSeq" id="WP_014454818.1">
    <property type="nucleotide sequence ID" value="NC_017098.1"/>
</dbReference>
<dbReference type="AlphaFoldDB" id="H9UH28"/>
<sequence length="240" mass="25490">MSSLRQRFAASGIFPVPTAVLADGRPVTSDIHGQTLVSAACRVPRTSPGVGSIPGLPAIDGPAVLKGALAAAGLLLFFYSALVPLAAHVESIGSMLAEHVGLWGVGLYVFVVDTLILPASTDLLMPFVLQWPAGSLLIVISGASILAGIAGYGVGRTLIRIPVISRRMQSWEQRHIRLIERHGMWAVAAAAALPLPFSTISWLAGALHVRLSRYILGALFRIPRMVVTFYLLREGMLLLG</sequence>
<keyword evidence="1" id="KW-0472">Membrane</keyword>
<dbReference type="Proteomes" id="UP000007383">
    <property type="component" value="Chromosome"/>
</dbReference>
<dbReference type="EMBL" id="CP003282">
    <property type="protein sequence ID" value="AFG36821.1"/>
    <property type="molecule type" value="Genomic_DNA"/>
</dbReference>
<dbReference type="OrthoDB" id="370405at2"/>
<feature type="transmembrane region" description="Helical" evidence="1">
    <location>
        <begin position="100"/>
        <end position="121"/>
    </location>
</feature>
<evidence type="ECO:0000313" key="4">
    <source>
        <dbReference type="Proteomes" id="UP000007383"/>
    </source>
</evidence>